<organism evidence="1 2">
    <name type="scientific">Serendipita indica (strain DSM 11827)</name>
    <name type="common">Root endophyte fungus</name>
    <name type="synonym">Piriformospora indica</name>
    <dbReference type="NCBI Taxonomy" id="1109443"/>
    <lineage>
        <taxon>Eukaryota</taxon>
        <taxon>Fungi</taxon>
        <taxon>Dikarya</taxon>
        <taxon>Basidiomycota</taxon>
        <taxon>Agaricomycotina</taxon>
        <taxon>Agaricomycetes</taxon>
        <taxon>Sebacinales</taxon>
        <taxon>Serendipitaceae</taxon>
        <taxon>Serendipita</taxon>
    </lineage>
</organism>
<protein>
    <recommendedName>
        <fullName evidence="3">F-box domain-containing protein</fullName>
    </recommendedName>
</protein>
<gene>
    <name evidence="1" type="ORF">PIIN_04340</name>
</gene>
<dbReference type="Proteomes" id="UP000007148">
    <property type="component" value="Unassembled WGS sequence"/>
</dbReference>
<comment type="caution">
    <text evidence="1">The sequence shown here is derived from an EMBL/GenBank/DDBJ whole genome shotgun (WGS) entry which is preliminary data.</text>
</comment>
<keyword evidence="2" id="KW-1185">Reference proteome</keyword>
<proteinExistence type="predicted"/>
<dbReference type="AlphaFoldDB" id="G4TGF1"/>
<name>G4TGF1_SERID</name>
<sequence length="382" mass="43695">MSASTTSTTFVDDAVDRTNNDRFPFEVLGELFSYIRDDPKAGDVALLERLLLVCRAWTCAALGHTQLWGYLNVYVSGKYTIDFWMKYIRSRLLRTGPVQLVDVCIGYDPRIVVWQMLPLLNLLSGENGEIARRWKSLVLCDSEGIIQTTHIDHFLSHPTPYLELIRLDYVHLSPQVRVLPVVSALRRADFVECDPSIPSMDMSRLQELNLSLYDDWSTQNLEPLQHAQNVVKLVIEAWRYWQFPKTTSFPHLKEAILRMPMASRALQGFVAPSLEILYIKIWTEKEVLCILECPGIKPAQLKKFTFATNPSSLQLEEISKLVTSFLLRTKRLETIECRDECALRMVAAAVIDHAISLDVCVVDHVGQSWSHEQLKANPRVLH</sequence>
<evidence type="ECO:0000313" key="2">
    <source>
        <dbReference type="Proteomes" id="UP000007148"/>
    </source>
</evidence>
<dbReference type="HOGENOM" id="CLU_045728_0_0_1"/>
<dbReference type="EMBL" id="CAFZ01000081">
    <property type="protein sequence ID" value="CCA70401.1"/>
    <property type="molecule type" value="Genomic_DNA"/>
</dbReference>
<accession>G4TGF1</accession>
<evidence type="ECO:0008006" key="3">
    <source>
        <dbReference type="Google" id="ProtNLM"/>
    </source>
</evidence>
<dbReference type="OrthoDB" id="3235815at2759"/>
<reference evidence="1 2" key="1">
    <citation type="journal article" date="2011" name="PLoS Pathog.">
        <title>Endophytic Life Strategies Decoded by Genome and Transcriptome Analyses of the Mutualistic Root Symbiont Piriformospora indica.</title>
        <authorList>
            <person name="Zuccaro A."/>
            <person name="Lahrmann U."/>
            <person name="Guldener U."/>
            <person name="Langen G."/>
            <person name="Pfiffi S."/>
            <person name="Biedenkopf D."/>
            <person name="Wong P."/>
            <person name="Samans B."/>
            <person name="Grimm C."/>
            <person name="Basiewicz M."/>
            <person name="Murat C."/>
            <person name="Martin F."/>
            <person name="Kogel K.H."/>
        </authorList>
    </citation>
    <scope>NUCLEOTIDE SEQUENCE [LARGE SCALE GENOMIC DNA]</scope>
    <source>
        <strain evidence="1 2">DSM 11827</strain>
    </source>
</reference>
<dbReference type="InParanoid" id="G4TGF1"/>
<evidence type="ECO:0000313" key="1">
    <source>
        <dbReference type="EMBL" id="CCA70401.1"/>
    </source>
</evidence>